<proteinExistence type="predicted"/>
<dbReference type="Pfam" id="PF07679">
    <property type="entry name" value="I-set"/>
    <property type="match status" value="1"/>
</dbReference>
<sequence length="219" mass="24459">MALKWYHRIKALSSWTWMLLFILVEEAIIVSSQSIESFPASPFIQRTRTNISLTCNATNDFVPGNFGILAWSKNDVPLTSNSKLSEAAKVHGRMKIEVVDKSYTLVISAPDCSDEGNYKCKVETVAIDTRSTDVHIGNFDKSSIVCDNPKATLQLSWNSKSVWSNATSADRTVDTNCNETFRNSVEAYETETGEHTATLNVYFADESNPDYPVYTVNHP</sequence>
<keyword evidence="1" id="KW-0732">Signal</keyword>
<dbReference type="InterPro" id="IPR013783">
    <property type="entry name" value="Ig-like_fold"/>
</dbReference>
<feature type="chain" id="PRO_5035855943" description="Ig-like domain-containing protein" evidence="1">
    <location>
        <begin position="33"/>
        <end position="219"/>
    </location>
</feature>
<dbReference type="PROSITE" id="PS50835">
    <property type="entry name" value="IG_LIKE"/>
    <property type="match status" value="1"/>
</dbReference>
<evidence type="ECO:0000256" key="1">
    <source>
        <dbReference type="SAM" id="SignalP"/>
    </source>
</evidence>
<dbReference type="Gene3D" id="2.60.40.10">
    <property type="entry name" value="Immunoglobulins"/>
    <property type="match status" value="1"/>
</dbReference>
<dbReference type="InterPro" id="IPR036179">
    <property type="entry name" value="Ig-like_dom_sf"/>
</dbReference>
<evidence type="ECO:0000259" key="2">
    <source>
        <dbReference type="PROSITE" id="PS50835"/>
    </source>
</evidence>
<evidence type="ECO:0000313" key="4">
    <source>
        <dbReference type="Proteomes" id="UP000749559"/>
    </source>
</evidence>
<dbReference type="EMBL" id="CAIIXF020000091">
    <property type="protein sequence ID" value="CAH1802787.1"/>
    <property type="molecule type" value="Genomic_DNA"/>
</dbReference>
<comment type="caution">
    <text evidence="3">The sequence shown here is derived from an EMBL/GenBank/DDBJ whole genome shotgun (WGS) entry which is preliminary data.</text>
</comment>
<protein>
    <recommendedName>
        <fullName evidence="2">Ig-like domain-containing protein</fullName>
    </recommendedName>
</protein>
<reference evidence="3" key="1">
    <citation type="submission" date="2022-03" db="EMBL/GenBank/DDBJ databases">
        <authorList>
            <person name="Martin C."/>
        </authorList>
    </citation>
    <scope>NUCLEOTIDE SEQUENCE</scope>
</reference>
<feature type="non-terminal residue" evidence="3">
    <location>
        <position position="1"/>
    </location>
</feature>
<dbReference type="AlphaFoldDB" id="A0A8S4Q7G3"/>
<accession>A0A8S4Q7G3</accession>
<feature type="domain" description="Ig-like" evidence="2">
    <location>
        <begin position="51"/>
        <end position="137"/>
    </location>
</feature>
<dbReference type="Proteomes" id="UP000749559">
    <property type="component" value="Unassembled WGS sequence"/>
</dbReference>
<dbReference type="CDD" id="cd00096">
    <property type="entry name" value="Ig"/>
    <property type="match status" value="1"/>
</dbReference>
<gene>
    <name evidence="3" type="ORF">OFUS_LOCUS26434</name>
</gene>
<name>A0A8S4Q7G3_OWEFU</name>
<dbReference type="SUPFAM" id="SSF48726">
    <property type="entry name" value="Immunoglobulin"/>
    <property type="match status" value="1"/>
</dbReference>
<dbReference type="InterPro" id="IPR007110">
    <property type="entry name" value="Ig-like_dom"/>
</dbReference>
<evidence type="ECO:0000313" key="3">
    <source>
        <dbReference type="EMBL" id="CAH1802787.1"/>
    </source>
</evidence>
<feature type="signal peptide" evidence="1">
    <location>
        <begin position="1"/>
        <end position="32"/>
    </location>
</feature>
<keyword evidence="4" id="KW-1185">Reference proteome</keyword>
<organism evidence="3 4">
    <name type="scientific">Owenia fusiformis</name>
    <name type="common">Polychaete worm</name>
    <dbReference type="NCBI Taxonomy" id="6347"/>
    <lineage>
        <taxon>Eukaryota</taxon>
        <taxon>Metazoa</taxon>
        <taxon>Spiralia</taxon>
        <taxon>Lophotrochozoa</taxon>
        <taxon>Annelida</taxon>
        <taxon>Polychaeta</taxon>
        <taxon>Sedentaria</taxon>
        <taxon>Canalipalpata</taxon>
        <taxon>Sabellida</taxon>
        <taxon>Oweniida</taxon>
        <taxon>Oweniidae</taxon>
        <taxon>Owenia</taxon>
    </lineage>
</organism>
<dbReference type="InterPro" id="IPR013098">
    <property type="entry name" value="Ig_I-set"/>
</dbReference>